<evidence type="ECO:0000313" key="2">
    <source>
        <dbReference type="EMBL" id="KAJ3993346.1"/>
    </source>
</evidence>
<organism evidence="2 3">
    <name type="scientific">Lentinula boryana</name>
    <dbReference type="NCBI Taxonomy" id="40481"/>
    <lineage>
        <taxon>Eukaryota</taxon>
        <taxon>Fungi</taxon>
        <taxon>Dikarya</taxon>
        <taxon>Basidiomycota</taxon>
        <taxon>Agaricomycotina</taxon>
        <taxon>Agaricomycetes</taxon>
        <taxon>Agaricomycetidae</taxon>
        <taxon>Agaricales</taxon>
        <taxon>Marasmiineae</taxon>
        <taxon>Omphalotaceae</taxon>
        <taxon>Lentinula</taxon>
    </lineage>
</organism>
<protein>
    <submittedName>
        <fullName evidence="2">Uncharacterized protein</fullName>
    </submittedName>
</protein>
<keyword evidence="3" id="KW-1185">Reference proteome</keyword>
<dbReference type="EMBL" id="MU790773">
    <property type="protein sequence ID" value="KAJ3993346.1"/>
    <property type="molecule type" value="Genomic_DNA"/>
</dbReference>
<feature type="region of interest" description="Disordered" evidence="1">
    <location>
        <begin position="360"/>
        <end position="443"/>
    </location>
</feature>
<comment type="caution">
    <text evidence="2">The sequence shown here is derived from an EMBL/GenBank/DDBJ whole genome shotgun (WGS) entry which is preliminary data.</text>
</comment>
<evidence type="ECO:0000256" key="1">
    <source>
        <dbReference type="SAM" id="MobiDB-lite"/>
    </source>
</evidence>
<sequence length="443" mass="49018">MLFRKKRAEEPVLTEQCFQGFVCDPSNRQLIDTWSSLAYWEGPKLAFARVLYNLWQTDPNRLYLYDNPFSEQQLDTAMTLREMALVWDIESDLQEESEGVKEKPRKEFLQAGGFGSSNMLKSGPLEPFPSVQSLASPWPSTCCLMLLPGLNEASQYVPQVQEITFASKKSPFAYLEWHKEIDDGIINGDVASNLRSLSVHLAGVSTITGGESDIAAGKKSMNSVIVPRAHGIVSESESLTQSSNLIQVVPDVEETDILRLTPSNKVNVCRDPVQHLNNETFDVHTAEEVKVAFSIEENVRIRHAPVEVHSDKIENISSPSTHSLVGPKSAGLGKEARLSNVTHRSVKPEFRQLVRVAGPTAVSHNSTKPLTIRIPPRPQPVTAQDPADSDHNDRPSSPLTLLLQQSSPRPPLNSKKTVSLAPLSIHRRSARIAANNERTSSNK</sequence>
<dbReference type="Proteomes" id="UP001163828">
    <property type="component" value="Unassembled WGS sequence"/>
</dbReference>
<reference evidence="2" key="1">
    <citation type="submission" date="2022-08" db="EMBL/GenBank/DDBJ databases">
        <authorList>
            <consortium name="DOE Joint Genome Institute"/>
            <person name="Min B."/>
            <person name="Riley R."/>
            <person name="Sierra-Patev S."/>
            <person name="Naranjo-Ortiz M."/>
            <person name="Looney B."/>
            <person name="Konkel Z."/>
            <person name="Slot J.C."/>
            <person name="Sakamoto Y."/>
            <person name="Steenwyk J.L."/>
            <person name="Rokas A."/>
            <person name="Carro J."/>
            <person name="Camarero S."/>
            <person name="Ferreira P."/>
            <person name="Molpeceres G."/>
            <person name="Ruiz-Duenas F.J."/>
            <person name="Serrano A."/>
            <person name="Henrissat B."/>
            <person name="Drula E."/>
            <person name="Hughes K.W."/>
            <person name="Mata J.L."/>
            <person name="Ishikawa N.K."/>
            <person name="Vargas-Isla R."/>
            <person name="Ushijima S."/>
            <person name="Smith C.A."/>
            <person name="Ahrendt S."/>
            <person name="Andreopoulos W."/>
            <person name="He G."/>
            <person name="Labutti K."/>
            <person name="Lipzen A."/>
            <person name="Ng V."/>
            <person name="Sandor L."/>
            <person name="Barry K."/>
            <person name="Martinez A.T."/>
            <person name="Xiao Y."/>
            <person name="Gibbons J.G."/>
            <person name="Terashima K."/>
            <person name="Hibbett D.S."/>
            <person name="Grigoriev I.V."/>
        </authorList>
    </citation>
    <scope>NUCLEOTIDE SEQUENCE</scope>
    <source>
        <strain evidence="2">TFB10827</strain>
    </source>
</reference>
<evidence type="ECO:0000313" key="3">
    <source>
        <dbReference type="Proteomes" id="UP001163828"/>
    </source>
</evidence>
<proteinExistence type="predicted"/>
<accession>A0ABQ8Q560</accession>
<gene>
    <name evidence="2" type="ORF">F5050DRAFT_1782570</name>
</gene>
<feature type="compositionally biased region" description="Low complexity" evidence="1">
    <location>
        <begin position="395"/>
        <end position="407"/>
    </location>
</feature>
<name>A0ABQ8Q560_9AGAR</name>